<sequence length="781" mass="88346">MPDFKRKSPEEILESINALYTGRLKIIIGAISGSGKTYHMLRDGQTLKNQGVDVVLCAVSTMRRPETIEQLQGLERIPSIHWRHADGGERKDLDLDAILARNPEVLLTDGLAHRNRPGAPNATRLDDIRFLLEKGISVIATVNVYELQGVTEMARKLIGIEVRETVPADTLELADEVRLIDVTPEALLARIEDGLLKNMPDKNLFSRGNIGVLRELTLRLVAEGVNGTLLKYRDEQGYVGASGTAEHILVSAQYHWNGSIHIRRGQQIAQRLGGELSVVTFVNPGEKLGPEREEFRRSIRKLCEKIGAVLHEITIRSRRDIPPTLVRLALEQNVSRIVIGHSNQTRSQEFFKGSIVAEMVKCMRNVDMFVVADRTSGGGERILPTKRKESLQDPAGPYRRLSEEQAGRRIEEIKRGRFKVYIGAAPGVGKTYTMLREGNILRKKKIDVVIGLLETHGRQETQGQVGELELVPRAVIPYKGAQLEEMDTDAIIARDPEVVLVDELAHTNVPGSLNKKRYKDVIRLLNAGISVISTLNVQHLESLNDNVEQLTGVRVRETVPDSLLSLADEVELIDVTPKALQERMREGRIYAREKVDQALGNFFKTGNLIALRELALREIADDVDERLESWERKSSLRGPWRREEVIFVAITLSDNAERLIRRGFRIAYRLKAAWYVCYIPDNSCPEAEARERIEQLRRLTRRLGGSFDLGERVPARRLHEELLTRADARRCTQLILGQTRRSKLYRLLFGSLTRRLLRTARHMDLLVVARFDHAAQVKRDD</sequence>
<dbReference type="Pfam" id="PF00582">
    <property type="entry name" value="Usp"/>
    <property type="match status" value="1"/>
</dbReference>
<accession>A0ABX0FBA4</accession>
<keyword evidence="2" id="KW-0418">Kinase</keyword>
<dbReference type="InterPro" id="IPR006016">
    <property type="entry name" value="UspA"/>
</dbReference>
<dbReference type="SUPFAM" id="SSF52540">
    <property type="entry name" value="P-loop containing nucleoside triphosphate hydrolases"/>
    <property type="match status" value="2"/>
</dbReference>
<protein>
    <submittedName>
        <fullName evidence="6">Universal stress protein</fullName>
    </submittedName>
</protein>
<dbReference type="Pfam" id="PF02702">
    <property type="entry name" value="KdpD"/>
    <property type="match status" value="2"/>
</dbReference>
<evidence type="ECO:0000313" key="6">
    <source>
        <dbReference type="EMBL" id="NGZ77244.1"/>
    </source>
</evidence>
<dbReference type="InterPro" id="IPR014729">
    <property type="entry name" value="Rossmann-like_a/b/a_fold"/>
</dbReference>
<evidence type="ECO:0000256" key="1">
    <source>
        <dbReference type="ARBA" id="ARBA00022679"/>
    </source>
</evidence>
<keyword evidence="7" id="KW-1185">Reference proteome</keyword>
<comment type="caution">
    <text evidence="6">The sequence shown here is derived from an EMBL/GenBank/DDBJ whole genome shotgun (WGS) entry which is preliminary data.</text>
</comment>
<feature type="domain" description="Signal transduction histidine kinase osmosensitive K+ channel sensor N-terminal" evidence="5">
    <location>
        <begin position="414"/>
        <end position="623"/>
    </location>
</feature>
<dbReference type="PANTHER" id="PTHR45569:SF1">
    <property type="entry name" value="SENSOR PROTEIN KDPD"/>
    <property type="match status" value="1"/>
</dbReference>
<dbReference type="InterPro" id="IPR052023">
    <property type="entry name" value="Histidine_kinase_KdpD"/>
</dbReference>
<dbReference type="InterPro" id="IPR003852">
    <property type="entry name" value="Sig_transdc_His_kinase_KdpD_N"/>
</dbReference>
<evidence type="ECO:0000256" key="2">
    <source>
        <dbReference type="ARBA" id="ARBA00022777"/>
    </source>
</evidence>
<dbReference type="Gene3D" id="3.40.50.620">
    <property type="entry name" value="HUPs"/>
    <property type="match status" value="2"/>
</dbReference>
<dbReference type="EMBL" id="JAAFGS010000007">
    <property type="protein sequence ID" value="NGZ77244.1"/>
    <property type="molecule type" value="Genomic_DNA"/>
</dbReference>
<gene>
    <name evidence="6" type="ORF">GYN08_18290</name>
</gene>
<evidence type="ECO:0000259" key="5">
    <source>
        <dbReference type="Pfam" id="PF02702"/>
    </source>
</evidence>
<evidence type="ECO:0000256" key="3">
    <source>
        <dbReference type="ARBA" id="ARBA00023012"/>
    </source>
</evidence>
<dbReference type="SUPFAM" id="SSF52402">
    <property type="entry name" value="Adenine nucleotide alpha hydrolases-like"/>
    <property type="match status" value="2"/>
</dbReference>
<reference evidence="6 7" key="1">
    <citation type="submission" date="2020-01" db="EMBL/GenBank/DDBJ databases">
        <title>Polyphasic characterisation and genomic insights into a novel alkali tolerant bacterium VR-M41.</title>
        <authorList>
            <person name="Vemuluri V.R."/>
        </authorList>
    </citation>
    <scope>NUCLEOTIDE SEQUENCE [LARGE SCALE GENOMIC DNA]</scope>
    <source>
        <strain evidence="6 7">VR-M41</strain>
    </source>
</reference>
<dbReference type="InterPro" id="IPR027417">
    <property type="entry name" value="P-loop_NTPase"/>
</dbReference>
<dbReference type="Proteomes" id="UP000800303">
    <property type="component" value="Unassembled WGS sequence"/>
</dbReference>
<feature type="domain" description="Signal transduction histidine kinase osmosensitive K+ channel sensor N-terminal" evidence="5">
    <location>
        <begin position="21"/>
        <end position="225"/>
    </location>
</feature>
<evidence type="ECO:0000313" key="7">
    <source>
        <dbReference type="Proteomes" id="UP000800303"/>
    </source>
</evidence>
<dbReference type="Gene3D" id="3.40.50.300">
    <property type="entry name" value="P-loop containing nucleotide triphosphate hydrolases"/>
    <property type="match status" value="2"/>
</dbReference>
<keyword evidence="1" id="KW-0808">Transferase</keyword>
<dbReference type="PANTHER" id="PTHR45569">
    <property type="entry name" value="SENSOR PROTEIN KDPD"/>
    <property type="match status" value="1"/>
</dbReference>
<organism evidence="6 7">
    <name type="scientific">Saccharibacillus alkalitolerans</name>
    <dbReference type="NCBI Taxonomy" id="2705290"/>
    <lineage>
        <taxon>Bacteria</taxon>
        <taxon>Bacillati</taxon>
        <taxon>Bacillota</taxon>
        <taxon>Bacilli</taxon>
        <taxon>Bacillales</taxon>
        <taxon>Paenibacillaceae</taxon>
        <taxon>Saccharibacillus</taxon>
    </lineage>
</organism>
<proteinExistence type="predicted"/>
<keyword evidence="3" id="KW-0902">Two-component regulatory system</keyword>
<feature type="domain" description="UspA" evidence="4">
    <location>
        <begin position="646"/>
        <end position="767"/>
    </location>
</feature>
<evidence type="ECO:0000259" key="4">
    <source>
        <dbReference type="Pfam" id="PF00582"/>
    </source>
</evidence>
<dbReference type="RefSeq" id="WP_166277286.1">
    <property type="nucleotide sequence ID" value="NZ_JAAFGS010000007.1"/>
</dbReference>
<name>A0ABX0FBA4_9BACL</name>